<gene>
    <name evidence="1" type="ORF">cand_038270</name>
</gene>
<dbReference type="AlphaFoldDB" id="A0A1J4MUP5"/>
<dbReference type="GeneID" id="92368011"/>
<organism evidence="1 2">
    <name type="scientific">Cryptosporidium andersoni</name>
    <dbReference type="NCBI Taxonomy" id="117008"/>
    <lineage>
        <taxon>Eukaryota</taxon>
        <taxon>Sar</taxon>
        <taxon>Alveolata</taxon>
        <taxon>Apicomplexa</taxon>
        <taxon>Conoidasida</taxon>
        <taxon>Coccidia</taxon>
        <taxon>Eucoccidiorida</taxon>
        <taxon>Eimeriorina</taxon>
        <taxon>Cryptosporidiidae</taxon>
        <taxon>Cryptosporidium</taxon>
    </lineage>
</organism>
<comment type="caution">
    <text evidence="1">The sequence shown here is derived from an EMBL/GenBank/DDBJ whole genome shotgun (WGS) entry which is preliminary data.</text>
</comment>
<dbReference type="OrthoDB" id="335782at2759"/>
<evidence type="ECO:0000313" key="1">
    <source>
        <dbReference type="EMBL" id="OII77912.1"/>
    </source>
</evidence>
<protein>
    <submittedName>
        <fullName evidence="1">Uncharacterized protein</fullName>
    </submittedName>
</protein>
<reference evidence="1 2" key="1">
    <citation type="submission" date="2016-10" db="EMBL/GenBank/DDBJ databases">
        <title>Reductive evolution of mitochondrial metabolism and differential evolution of invasion-related proteins in Cryptosporidium.</title>
        <authorList>
            <person name="Liu S."/>
            <person name="Roellig D.M."/>
            <person name="Guo Y."/>
            <person name="Li N."/>
            <person name="Frace M.A."/>
            <person name="Tang K."/>
            <person name="Zhang L."/>
            <person name="Feng Y."/>
            <person name="Xiao L."/>
        </authorList>
    </citation>
    <scope>NUCLEOTIDE SEQUENCE [LARGE SCALE GENOMIC DNA]</scope>
    <source>
        <strain evidence="1">30847</strain>
    </source>
</reference>
<dbReference type="Proteomes" id="UP000186804">
    <property type="component" value="Unassembled WGS sequence"/>
</dbReference>
<keyword evidence="2" id="KW-1185">Reference proteome</keyword>
<proteinExistence type="predicted"/>
<dbReference type="EMBL" id="LRBS01000016">
    <property type="protein sequence ID" value="OII77912.1"/>
    <property type="molecule type" value="Genomic_DNA"/>
</dbReference>
<dbReference type="VEuPathDB" id="CryptoDB:cand_038270"/>
<accession>A0A1J4MUP5</accession>
<dbReference type="RefSeq" id="XP_067069758.1">
    <property type="nucleotide sequence ID" value="XM_067214050.1"/>
</dbReference>
<evidence type="ECO:0000313" key="2">
    <source>
        <dbReference type="Proteomes" id="UP000186804"/>
    </source>
</evidence>
<sequence length="137" mass="15555">MVNIKSPNKDISVFSQCLAPNPKEEVLEDIVFHPDSVILPPVSAVPFDYYPYSPCYKHPEVTCSYPFVSSPPYAVHYMTNLGVPSIFHPLDISPEQRKNVFQRNIGRNRHINVERGEENLGKFWSATHPQRPVGCMG</sequence>
<name>A0A1J4MUP5_9CRYT</name>